<gene>
    <name evidence="2" type="ORF">GCM10011419_27780</name>
</gene>
<dbReference type="PRINTS" id="PR00313">
    <property type="entry name" value="CABNDNGRPT"/>
</dbReference>
<reference evidence="3" key="1">
    <citation type="journal article" date="2019" name="Int. J. Syst. Evol. Microbiol.">
        <title>The Global Catalogue of Microorganisms (GCM) 10K type strain sequencing project: providing services to taxonomists for standard genome sequencing and annotation.</title>
        <authorList>
            <consortium name="The Broad Institute Genomics Platform"/>
            <consortium name="The Broad Institute Genome Sequencing Center for Infectious Disease"/>
            <person name="Wu L."/>
            <person name="Ma J."/>
        </authorList>
    </citation>
    <scope>NUCLEOTIDE SEQUENCE [LARGE SCALE GENOMIC DNA]</scope>
    <source>
        <strain evidence="3">KCTC 23713</strain>
    </source>
</reference>
<dbReference type="Gene3D" id="2.150.10.10">
    <property type="entry name" value="Serralysin-like metalloprotease, C-terminal"/>
    <property type="match status" value="1"/>
</dbReference>
<dbReference type="Pfam" id="PF00353">
    <property type="entry name" value="HemolysinCabind"/>
    <property type="match status" value="2"/>
</dbReference>
<proteinExistence type="predicted"/>
<dbReference type="PROSITE" id="PS00330">
    <property type="entry name" value="HEMOLYSIN_CALCIUM"/>
    <property type="match status" value="2"/>
</dbReference>
<keyword evidence="3" id="KW-1185">Reference proteome</keyword>
<evidence type="ECO:0000256" key="1">
    <source>
        <dbReference type="SAM" id="MobiDB-lite"/>
    </source>
</evidence>
<sequence length="2088" mass="206011">MFNAGQVYTPGGNDRINSLQDEDVLEGTGTNPTLNVTLGNTNDNGSNIVTPTLTNIETINAVFSNTDGTGLDLQDATGLQTVNVTRISSALSDNSVGTLGALVAPGVAGAAVNLLNLPATTVSLDLRNSVAYADMNISYRNGELNGNEIVTIDVADAAIEDLVIGSQAVQTNHINTIVLNVESESHIQNLNVKGGSTEVADQKLTINAAANLILADDAGANGNYLDDNSAFWDGVGGSDAGSRLAEIEVTGAGNVTIGEVSGRNISATQQGMTLTGGAATGNIAVNVTNAAGFAASSFTTGSGNDTVVSTAGLAADLATGAGNDTVTISGGAIAATSAVTLGDGNDTLTVGATDVQNGVNVLNQNIAGTVAGGATVNFGAGDNTLNLGDVGNVSIGEEAVVTFGDGNNTVTLSGSIVGDTGGLDADTLSGEMNFGAGSNTVTFDLTGQGNQGTLVGGLLTAGAGTNVLNVTGNASVVAGAGLVAASAADADRVTGFQTLNLVSEQSIDALGGVGVTLLESINAINPAFQVTQNDNDAATADYTVDVSEFTGLTTINLENQAGIINATPEESLVSNRFVGDDAIYTLNNVAGTETITLTTVEAGTGIQGRAVGTATLAQIAADTTADATLNLSLALNAAGNAAAVTLAGAGDVAINDTGAWSVVPVVADTHKEIQDLTLTINGADSRSVILTAGAGAAGDFRNSLTVNGDTTGTITFTGVEATTFTSSIAGNVNATFTAAENHNITTGAGNDVINLILDAANGSDTINLGNGTDRIIVNDDLRGNTGADADEYFNGWTSIEEIELQGGGAATEFTGAGNVAGTMEVTLDDDAQTTGVNRVILSKDALGVNAVVDLDIGVDFERALTIDLAEGSTINIDNDADVNLTINVDARTTPVVAAGAPGTATIALADAGAGTVAFSIRVDDVAQTIGQAATNVVITNADNTAEIDSITLLDSNTQAAGVVFTGAGMDQAGAIALTAHNTWAQAGDTLRIDASDINDDDRDVDSNGTIDNTDNQTVTIDASTDATIAYKVNVTGSQMVDTITGTAQGDTIDGQAGNDTITGGVGADTLTGGAGVDTFVYTAVGDSRGVSGVDTITDFVTGTDKLQIAVNVDQTIVDTVNLARFNNAAATVGSALVELDGAPATRIIDAGYSTDGKYFIDLDGDGNINNTTDLRIDIANTVNAGDINYRVTLTADGNNDDVVRGGQGADAIQGSADADVFVMVGSITSAQANAYLAAETAVPNSVIPAALANVLELSELTTVRTQSEVNAGDQLNAAGADAGDTLHIYGTANLANINNGLALNVGTLVVHSDITLTDAQLAALGAGSIVLAGNEPHTITVTDTTGSADTVAAILAKIAFTGQGANTTVTIVGTDGVLTAQWDPVDARLEVVTDTSGTGAAQGTAVSTLIPAAPVLSVAAAAGYVGAYSLSDTAANLAGATASVLNNATNIAATTAANVAQATTIVNATNSGTNTYNLSDTSANLAAAAAAVGNGAGTITATDGATIVQATAIEAFTNSGANTYNIADSAANLAASSNAVLALAGTVTANTDATVAQAVIIDSFAKGVVFSVSDTAANLAAATDAQLDEAAAVTASNAATVAQSALIDALATAVTYAVEDTAANIAGAADADINEATTVTASTAATAAQAGTIATLVTPVAYSVSDTAATLAAAAGAALNEAVNLTATTAATVAQATTIEAAGNSGVNTYNITDSAANLAGSSNAVLTLAGTVAANTSATVAEATTIDGFAKAVTFAVVDSAANISGSSDAALDEATSITANTDATAAESALIDAFTVAVTYNVVDSSTNLAGSSSADLDEAGTVTANDAATAAEAATIAGFAKAVTFNTTDDVTNLFSTLNGAALTEARAVGTVTADDSAAALATALTSGDSKLSYLVNSVEVITVSDATALTLNAQQFGNFIGGSVTLGTGKAMIVSGDASANLGTLSSYGGNGTLTLGADNGSNAYTANLGTSGVTTINLLGDGNHDVTASGSVLETFVLGDDYDGGGVLRGLTAGDLLNVDGANAITAFNAQQVNAGDVDAAGEWHFASGVLTYFDTVATATVSIGLVGVTNVLSDNSDTFTIV</sequence>
<dbReference type="EMBL" id="BMYP01000053">
    <property type="protein sequence ID" value="GHD81576.1"/>
    <property type="molecule type" value="Genomic_DNA"/>
</dbReference>
<name>A0ABQ3HC58_9NEIS</name>
<evidence type="ECO:0000313" key="2">
    <source>
        <dbReference type="EMBL" id="GHD81576.1"/>
    </source>
</evidence>
<evidence type="ECO:0000313" key="3">
    <source>
        <dbReference type="Proteomes" id="UP000662678"/>
    </source>
</evidence>
<dbReference type="SUPFAM" id="SSF51120">
    <property type="entry name" value="beta-Roll"/>
    <property type="match status" value="1"/>
</dbReference>
<dbReference type="InterPro" id="IPR011049">
    <property type="entry name" value="Serralysin-like_metalloprot_C"/>
</dbReference>
<comment type="caution">
    <text evidence="2">The sequence shown here is derived from an EMBL/GenBank/DDBJ whole genome shotgun (WGS) entry which is preliminary data.</text>
</comment>
<organism evidence="2 3">
    <name type="scientific">Vogesella fluminis</name>
    <dbReference type="NCBI Taxonomy" id="1069161"/>
    <lineage>
        <taxon>Bacteria</taxon>
        <taxon>Pseudomonadati</taxon>
        <taxon>Pseudomonadota</taxon>
        <taxon>Betaproteobacteria</taxon>
        <taxon>Neisseriales</taxon>
        <taxon>Chromobacteriaceae</taxon>
        <taxon>Vogesella</taxon>
    </lineage>
</organism>
<accession>A0ABQ3HC58</accession>
<dbReference type="RefSeq" id="WP_189354684.1">
    <property type="nucleotide sequence ID" value="NZ_BMYP01000053.1"/>
</dbReference>
<feature type="compositionally biased region" description="Polar residues" evidence="1">
    <location>
        <begin position="28"/>
        <end position="44"/>
    </location>
</feature>
<dbReference type="Proteomes" id="UP000662678">
    <property type="component" value="Unassembled WGS sequence"/>
</dbReference>
<dbReference type="InterPro" id="IPR018511">
    <property type="entry name" value="Hemolysin-typ_Ca-bd_CS"/>
</dbReference>
<protein>
    <submittedName>
        <fullName evidence="2">Uncharacterized protein</fullName>
    </submittedName>
</protein>
<dbReference type="InterPro" id="IPR001343">
    <property type="entry name" value="Hemolysn_Ca-bd"/>
</dbReference>
<feature type="region of interest" description="Disordered" evidence="1">
    <location>
        <begin position="24"/>
        <end position="44"/>
    </location>
</feature>